<proteinExistence type="predicted"/>
<feature type="compositionally biased region" description="Acidic residues" evidence="1">
    <location>
        <begin position="120"/>
        <end position="146"/>
    </location>
</feature>
<feature type="region of interest" description="Disordered" evidence="1">
    <location>
        <begin position="1"/>
        <end position="21"/>
    </location>
</feature>
<reference evidence="2" key="1">
    <citation type="journal article" date="2020" name="G3 (Bethesda)">
        <title>High-Quality Assemblies for Three Invasive Social Wasps from the &lt;i&gt;Vespula&lt;/i&gt; Genus.</title>
        <authorList>
            <person name="Harrop T.W.R."/>
            <person name="Guhlin J."/>
            <person name="McLaughlin G.M."/>
            <person name="Permina E."/>
            <person name="Stockwell P."/>
            <person name="Gilligan J."/>
            <person name="Le Lec M.F."/>
            <person name="Gruber M.A.M."/>
            <person name="Quinn O."/>
            <person name="Lovegrove M."/>
            <person name="Duncan E.J."/>
            <person name="Remnant E.J."/>
            <person name="Van Eeckhoven J."/>
            <person name="Graham B."/>
            <person name="Knapp R.A."/>
            <person name="Langford K.W."/>
            <person name="Kronenberg Z."/>
            <person name="Press M.O."/>
            <person name="Eacker S.M."/>
            <person name="Wilson-Rankin E.E."/>
            <person name="Purcell J."/>
            <person name="Lester P.J."/>
            <person name="Dearden P.K."/>
        </authorList>
    </citation>
    <scope>NUCLEOTIDE SEQUENCE</scope>
    <source>
        <strain evidence="2">Volc-1</strain>
    </source>
</reference>
<dbReference type="AlphaFoldDB" id="A0A834P4V6"/>
<feature type="region of interest" description="Disordered" evidence="1">
    <location>
        <begin position="100"/>
        <end position="154"/>
    </location>
</feature>
<dbReference type="EMBL" id="JACSDY010000005">
    <property type="protein sequence ID" value="KAF7427331.1"/>
    <property type="molecule type" value="Genomic_DNA"/>
</dbReference>
<accession>A0A834P4V6</accession>
<evidence type="ECO:0000313" key="3">
    <source>
        <dbReference type="Proteomes" id="UP000600918"/>
    </source>
</evidence>
<dbReference type="Proteomes" id="UP000600918">
    <property type="component" value="Unassembled WGS sequence"/>
</dbReference>
<sequence>MGQRSHTRKRPRRGEGEKNGSHILLLRASRDTGTDLPVGYRFATDPRPRMRTTAEFFQPFHVEERLETRPETLARVLCIYDGTIENHWCATISRRRRYESYNTTRYSRYTKRVSRRDDGGGEEEEEGEEGEGEGEGEEEDGEEEEEEGKKKRRV</sequence>
<comment type="caution">
    <text evidence="2">The sequence shown here is derived from an EMBL/GenBank/DDBJ whole genome shotgun (WGS) entry which is preliminary data.</text>
</comment>
<evidence type="ECO:0000256" key="1">
    <source>
        <dbReference type="SAM" id="MobiDB-lite"/>
    </source>
</evidence>
<gene>
    <name evidence="2" type="ORF">H0235_007025</name>
</gene>
<organism evidence="2 3">
    <name type="scientific">Vespula pensylvanica</name>
    <name type="common">Western yellow jacket</name>
    <name type="synonym">Wasp</name>
    <dbReference type="NCBI Taxonomy" id="30213"/>
    <lineage>
        <taxon>Eukaryota</taxon>
        <taxon>Metazoa</taxon>
        <taxon>Ecdysozoa</taxon>
        <taxon>Arthropoda</taxon>
        <taxon>Hexapoda</taxon>
        <taxon>Insecta</taxon>
        <taxon>Pterygota</taxon>
        <taxon>Neoptera</taxon>
        <taxon>Endopterygota</taxon>
        <taxon>Hymenoptera</taxon>
        <taxon>Apocrita</taxon>
        <taxon>Aculeata</taxon>
        <taxon>Vespoidea</taxon>
        <taxon>Vespidae</taxon>
        <taxon>Vespinae</taxon>
        <taxon>Vespula</taxon>
    </lineage>
</organism>
<feature type="compositionally biased region" description="Basic residues" evidence="1">
    <location>
        <begin position="1"/>
        <end position="12"/>
    </location>
</feature>
<keyword evidence="3" id="KW-1185">Reference proteome</keyword>
<evidence type="ECO:0000313" key="2">
    <source>
        <dbReference type="EMBL" id="KAF7427331.1"/>
    </source>
</evidence>
<protein>
    <submittedName>
        <fullName evidence="2">Uncharacterized protein</fullName>
    </submittedName>
</protein>
<name>A0A834P4V6_VESPE</name>